<dbReference type="RefSeq" id="WP_114435346.1">
    <property type="nucleotide sequence ID" value="NZ_QPJI01000019.1"/>
</dbReference>
<dbReference type="AlphaFoldDB" id="A0A368X665"/>
<dbReference type="EMBL" id="QPJI01000019">
    <property type="protein sequence ID" value="RCW63315.1"/>
    <property type="molecule type" value="Genomic_DNA"/>
</dbReference>
<evidence type="ECO:0000313" key="2">
    <source>
        <dbReference type="Proteomes" id="UP000253647"/>
    </source>
</evidence>
<protein>
    <submittedName>
        <fullName evidence="1">Uncharacterized protein</fullName>
    </submittedName>
</protein>
<proteinExistence type="predicted"/>
<reference evidence="1 2" key="1">
    <citation type="submission" date="2018-07" db="EMBL/GenBank/DDBJ databases">
        <title>Freshwater and sediment microbial communities from various areas in North America, analyzing microbe dynamics in response to fracking.</title>
        <authorList>
            <person name="Lamendella R."/>
        </authorList>
    </citation>
    <scope>NUCLEOTIDE SEQUENCE [LARGE SCALE GENOMIC DNA]</scope>
    <source>
        <strain evidence="1 2">105B</strain>
    </source>
</reference>
<organism evidence="1 2">
    <name type="scientific">Marinobacter nauticus</name>
    <name type="common">Marinobacter hydrocarbonoclasticus</name>
    <name type="synonym">Marinobacter aquaeolei</name>
    <dbReference type="NCBI Taxonomy" id="2743"/>
    <lineage>
        <taxon>Bacteria</taxon>
        <taxon>Pseudomonadati</taxon>
        <taxon>Pseudomonadota</taxon>
        <taxon>Gammaproteobacteria</taxon>
        <taxon>Pseudomonadales</taxon>
        <taxon>Marinobacteraceae</taxon>
        <taxon>Marinobacter</taxon>
    </lineage>
</organism>
<accession>A0A368X665</accession>
<gene>
    <name evidence="1" type="ORF">DET61_11985</name>
</gene>
<sequence length="387" mass="43599">MSVQNNAQEAILESVDLADLDLPFQSSPMMDFHETAKSIVGTTLLVGYLSDDTDCANPLEDCDGVGRIYSAHRHSSNHAEMQEALALDSDWEPDLDLVDDHLDRLRKPWIDAASQSEEFQAWATETAGPCARLDEAYFKRRAAKLWRETGGEYLYGEDCIDDFDFTTDVRIELWNELRSEGLIGDRDAVVLDCYDHGGQVWSITGQGMQCQWDTATGAGVWVPGDDAREEIERRASVYAFGLVLDNGDWTRGSGRKRYYAVLDNLYGGESSPQFSEWSEAFDWLSAKSRKLKLPKRKLPRESALLRGRERAAAEIAKCDLDTYNNWLQGFTFGVVVATYENVGTADEPEWSFVESDECWGYIGDDYAMEEVRARVTAEVQRLQPKAA</sequence>
<dbReference type="Proteomes" id="UP000253647">
    <property type="component" value="Unassembled WGS sequence"/>
</dbReference>
<comment type="caution">
    <text evidence="1">The sequence shown here is derived from an EMBL/GenBank/DDBJ whole genome shotgun (WGS) entry which is preliminary data.</text>
</comment>
<name>A0A368X665_MARNT</name>
<evidence type="ECO:0000313" key="1">
    <source>
        <dbReference type="EMBL" id="RCW63315.1"/>
    </source>
</evidence>